<dbReference type="Pfam" id="PF04082">
    <property type="entry name" value="Fungal_trans"/>
    <property type="match status" value="1"/>
</dbReference>
<evidence type="ECO:0000313" key="5">
    <source>
        <dbReference type="EMBL" id="WWC64335.1"/>
    </source>
</evidence>
<protein>
    <recommendedName>
        <fullName evidence="4">Zn(2)-C6 fungal-type domain-containing protein</fullName>
    </recommendedName>
</protein>
<keyword evidence="2" id="KW-0539">Nucleus</keyword>
<dbReference type="GO" id="GO:0008270">
    <property type="term" value="F:zinc ion binding"/>
    <property type="evidence" value="ECO:0007669"/>
    <property type="project" value="InterPro"/>
</dbReference>
<keyword evidence="1" id="KW-0479">Metal-binding</keyword>
<dbReference type="GO" id="GO:0000981">
    <property type="term" value="F:DNA-binding transcription factor activity, RNA polymerase II-specific"/>
    <property type="evidence" value="ECO:0007669"/>
    <property type="project" value="InterPro"/>
</dbReference>
<dbReference type="PROSITE" id="PS50048">
    <property type="entry name" value="ZN2_CY6_FUNGAL_2"/>
    <property type="match status" value="1"/>
</dbReference>
<gene>
    <name evidence="5" type="ORF">I303_106945</name>
</gene>
<dbReference type="GO" id="GO:0006351">
    <property type="term" value="P:DNA-templated transcription"/>
    <property type="evidence" value="ECO:0007669"/>
    <property type="project" value="InterPro"/>
</dbReference>
<feature type="domain" description="Zn(2)-C6 fungal-type" evidence="4">
    <location>
        <begin position="42"/>
        <end position="82"/>
    </location>
</feature>
<evidence type="ECO:0000256" key="2">
    <source>
        <dbReference type="ARBA" id="ARBA00023242"/>
    </source>
</evidence>
<evidence type="ECO:0000313" key="6">
    <source>
        <dbReference type="Proteomes" id="UP000078595"/>
    </source>
</evidence>
<dbReference type="InterPro" id="IPR050987">
    <property type="entry name" value="AtrR-like"/>
</dbReference>
<dbReference type="GeneID" id="28970046"/>
<dbReference type="KEGG" id="kdj:28970046"/>
<sequence>MVDEANREADKSKDFAARRDGRMSSCPSIFNEHKSLMVFVAACDACKARKCRCDAHQPTSPSQSIAARHCTQCRNLKIPCTFKYQGKRRGPVPGYLRSRRAQQAAKTSIDGGSPVTASVYAHVPSTPSYSTYPSHPQPRSSTSVSTLSSYHDHVPPPPPVHSSNPTSNPSSSLYSLLSVDPASTVNPLDAVLPRPLLLEIISLFYRCVYPLMPVPHKTTFMTDIHSRREELGGQQEWIAMVLSILAFTLVQMPHHLVSITKNEIRELVEKLSQKVKSCLMEDHQTISLERLITVYWLVISLTMLSLRSHADIRNAFRTVHNNLGRHMQSRALHGSNVVHCLQLGLNEESTYASMDPINAESHRRLFWAVYCSDRSAACSENGNLLFNEDEINVAIPKDLDDQFITRSGFLEPPLGHASVMRGFTESCRLFSMGGNMLSKRMHDRSRPPSGYALRGRINELDDILQGIERLLDDLSLHRPRQKLTAFRLEGGFVDAVPDMLRDLISTSHADSTPFLVHSGHVRVTQQLFRFLTLQYREDLSQILYHEQIRQTTIRPVLLPSQPRSEEHNKRKVLEDLLQILHGIPLEIHAINSFPGISKIRSVSASLLTSLSAPAGSESNGASAQDERSMELLCDFLRLMATIERMYSLIAEPSTASTDGH</sequence>
<accession>A0AAJ8KUY8</accession>
<dbReference type="RefSeq" id="XP_065825550.1">
    <property type="nucleotide sequence ID" value="XM_065969478.1"/>
</dbReference>
<feature type="compositionally biased region" description="Low complexity" evidence="3">
    <location>
        <begin position="128"/>
        <end position="149"/>
    </location>
</feature>
<dbReference type="SUPFAM" id="SSF57701">
    <property type="entry name" value="Zn2/Cys6 DNA-binding domain"/>
    <property type="match status" value="1"/>
</dbReference>
<keyword evidence="6" id="KW-1185">Reference proteome</keyword>
<proteinExistence type="predicted"/>
<dbReference type="GO" id="GO:0003677">
    <property type="term" value="F:DNA binding"/>
    <property type="evidence" value="ECO:0007669"/>
    <property type="project" value="InterPro"/>
</dbReference>
<feature type="region of interest" description="Disordered" evidence="3">
    <location>
        <begin position="128"/>
        <end position="173"/>
    </location>
</feature>
<dbReference type="CDD" id="cd12148">
    <property type="entry name" value="fungal_TF_MHR"/>
    <property type="match status" value="1"/>
</dbReference>
<evidence type="ECO:0000259" key="4">
    <source>
        <dbReference type="PROSITE" id="PS50048"/>
    </source>
</evidence>
<dbReference type="SMART" id="SM00066">
    <property type="entry name" value="GAL4"/>
    <property type="match status" value="1"/>
</dbReference>
<evidence type="ECO:0000256" key="1">
    <source>
        <dbReference type="ARBA" id="ARBA00022723"/>
    </source>
</evidence>
<name>A0AAJ8KUY8_9TREE</name>
<dbReference type="EMBL" id="CP144538">
    <property type="protein sequence ID" value="WWC64335.1"/>
    <property type="molecule type" value="Genomic_DNA"/>
</dbReference>
<reference evidence="5" key="1">
    <citation type="submission" date="2013-07" db="EMBL/GenBank/DDBJ databases">
        <authorList>
            <consortium name="The Broad Institute Genome Sequencing Platform"/>
            <person name="Cuomo C."/>
            <person name="Litvintseva A."/>
            <person name="Chen Y."/>
            <person name="Heitman J."/>
            <person name="Sun S."/>
            <person name="Springer D."/>
            <person name="Dromer F."/>
            <person name="Young S.K."/>
            <person name="Zeng Q."/>
            <person name="Gargeya S."/>
            <person name="Fitzgerald M."/>
            <person name="Abouelleil A."/>
            <person name="Alvarado L."/>
            <person name="Berlin A.M."/>
            <person name="Chapman S.B."/>
            <person name="Dewar J."/>
            <person name="Goldberg J."/>
            <person name="Griggs A."/>
            <person name="Gujja S."/>
            <person name="Hansen M."/>
            <person name="Howarth C."/>
            <person name="Imamovic A."/>
            <person name="Larimer J."/>
            <person name="McCowan C."/>
            <person name="Murphy C."/>
            <person name="Pearson M."/>
            <person name="Priest M."/>
            <person name="Roberts A."/>
            <person name="Saif S."/>
            <person name="Shea T."/>
            <person name="Sykes S."/>
            <person name="Wortman J."/>
            <person name="Nusbaum C."/>
            <person name="Birren B."/>
        </authorList>
    </citation>
    <scope>NUCLEOTIDE SEQUENCE</scope>
    <source>
        <strain evidence="5">CBS 10117</strain>
    </source>
</reference>
<dbReference type="Pfam" id="PF00172">
    <property type="entry name" value="Zn_clus"/>
    <property type="match status" value="1"/>
</dbReference>
<reference evidence="5" key="2">
    <citation type="submission" date="2024-02" db="EMBL/GenBank/DDBJ databases">
        <title>Comparative genomics of Cryptococcus and Kwoniella reveals pathogenesis evolution and contrasting modes of karyotype evolution via chromosome fusion or intercentromeric recombination.</title>
        <authorList>
            <person name="Coelho M.A."/>
            <person name="David-Palma M."/>
            <person name="Shea T."/>
            <person name="Bowers K."/>
            <person name="McGinley-Smith S."/>
            <person name="Mohammad A.W."/>
            <person name="Gnirke A."/>
            <person name="Yurkov A.M."/>
            <person name="Nowrousian M."/>
            <person name="Sun S."/>
            <person name="Cuomo C.A."/>
            <person name="Heitman J."/>
        </authorList>
    </citation>
    <scope>NUCLEOTIDE SEQUENCE</scope>
    <source>
        <strain evidence="5">CBS 10117</strain>
    </source>
</reference>
<dbReference type="InterPro" id="IPR007219">
    <property type="entry name" value="XnlR_reg_dom"/>
</dbReference>
<dbReference type="Proteomes" id="UP000078595">
    <property type="component" value="Chromosome 9"/>
</dbReference>
<dbReference type="CDD" id="cd00067">
    <property type="entry name" value="GAL4"/>
    <property type="match status" value="1"/>
</dbReference>
<evidence type="ECO:0000256" key="3">
    <source>
        <dbReference type="SAM" id="MobiDB-lite"/>
    </source>
</evidence>
<dbReference type="InterPro" id="IPR001138">
    <property type="entry name" value="Zn2Cys6_DnaBD"/>
</dbReference>
<feature type="region of interest" description="Disordered" evidence="3">
    <location>
        <begin position="91"/>
        <end position="112"/>
    </location>
</feature>
<dbReference type="PANTHER" id="PTHR46910">
    <property type="entry name" value="TRANSCRIPTION FACTOR PDR1"/>
    <property type="match status" value="1"/>
</dbReference>
<dbReference type="Gene3D" id="4.10.240.10">
    <property type="entry name" value="Zn(2)-C6 fungal-type DNA-binding domain"/>
    <property type="match status" value="1"/>
</dbReference>
<dbReference type="PANTHER" id="PTHR46910:SF40">
    <property type="entry name" value="ZN(II)2CYS6 TRANSCRIPTION FACTOR (EUROFUNG)"/>
    <property type="match status" value="1"/>
</dbReference>
<dbReference type="AlphaFoldDB" id="A0AAJ8KUY8"/>
<organism evidence="5 6">
    <name type="scientific">Kwoniella dejecticola CBS 10117</name>
    <dbReference type="NCBI Taxonomy" id="1296121"/>
    <lineage>
        <taxon>Eukaryota</taxon>
        <taxon>Fungi</taxon>
        <taxon>Dikarya</taxon>
        <taxon>Basidiomycota</taxon>
        <taxon>Agaricomycotina</taxon>
        <taxon>Tremellomycetes</taxon>
        <taxon>Tremellales</taxon>
        <taxon>Cryptococcaceae</taxon>
        <taxon>Kwoniella</taxon>
    </lineage>
</organism>
<dbReference type="InterPro" id="IPR036864">
    <property type="entry name" value="Zn2-C6_fun-type_DNA-bd_sf"/>
</dbReference>
<feature type="compositionally biased region" description="Low complexity" evidence="3">
    <location>
        <begin position="161"/>
        <end position="173"/>
    </location>
</feature>